<dbReference type="EMBL" id="JAGKHQ010000831">
    <property type="protein sequence ID" value="KAG7464226.1"/>
    <property type="molecule type" value="Genomic_DNA"/>
</dbReference>
<organism evidence="1 2">
    <name type="scientific">Solea senegalensis</name>
    <name type="common">Senegalese sole</name>
    <dbReference type="NCBI Taxonomy" id="28829"/>
    <lineage>
        <taxon>Eukaryota</taxon>
        <taxon>Metazoa</taxon>
        <taxon>Chordata</taxon>
        <taxon>Craniata</taxon>
        <taxon>Vertebrata</taxon>
        <taxon>Euteleostomi</taxon>
        <taxon>Actinopterygii</taxon>
        <taxon>Neopterygii</taxon>
        <taxon>Teleostei</taxon>
        <taxon>Neoteleostei</taxon>
        <taxon>Acanthomorphata</taxon>
        <taxon>Carangaria</taxon>
        <taxon>Pleuronectiformes</taxon>
        <taxon>Pleuronectoidei</taxon>
        <taxon>Soleidae</taxon>
        <taxon>Solea</taxon>
    </lineage>
</organism>
<reference evidence="1 2" key="1">
    <citation type="journal article" date="2021" name="Sci. Rep.">
        <title>Chromosome anchoring in Senegalese sole (Solea senegalensis) reveals sex-associated markers and genome rearrangements in flatfish.</title>
        <authorList>
            <person name="Guerrero-Cozar I."/>
            <person name="Gomez-Garrido J."/>
            <person name="Berbel C."/>
            <person name="Martinez-Blanch J.F."/>
            <person name="Alioto T."/>
            <person name="Claros M.G."/>
            <person name="Gagnaire P.A."/>
            <person name="Manchado M."/>
        </authorList>
    </citation>
    <scope>NUCLEOTIDE SEQUENCE [LARGE SCALE GENOMIC DNA]</scope>
    <source>
        <strain evidence="1">Sse05_10M</strain>
    </source>
</reference>
<keyword evidence="2" id="KW-1185">Reference proteome</keyword>
<name>A0AAV6PKA6_SOLSE</name>
<sequence length="71" mass="7677">MMRLSPPVCDLQDPVMSERVVRVGESSRVHVGSPRDTGDSSRLVTSASAASTAIDSRWQRFDVDAVSEVSV</sequence>
<dbReference type="AlphaFoldDB" id="A0AAV6PKA6"/>
<evidence type="ECO:0000313" key="1">
    <source>
        <dbReference type="EMBL" id="KAG7464226.1"/>
    </source>
</evidence>
<comment type="caution">
    <text evidence="1">The sequence shown here is derived from an EMBL/GenBank/DDBJ whole genome shotgun (WGS) entry which is preliminary data.</text>
</comment>
<accession>A0AAV6PKA6</accession>
<proteinExistence type="predicted"/>
<dbReference type="Proteomes" id="UP000693946">
    <property type="component" value="Unassembled WGS sequence"/>
</dbReference>
<evidence type="ECO:0000313" key="2">
    <source>
        <dbReference type="Proteomes" id="UP000693946"/>
    </source>
</evidence>
<gene>
    <name evidence="1" type="ORF">JOB18_044522</name>
</gene>
<protein>
    <submittedName>
        <fullName evidence="1">Uncharacterized protein</fullName>
    </submittedName>
</protein>